<organism evidence="3 4">
    <name type="scientific">Mucilaginibacter lappiensis</name>
    <dbReference type="NCBI Taxonomy" id="354630"/>
    <lineage>
        <taxon>Bacteria</taxon>
        <taxon>Pseudomonadati</taxon>
        <taxon>Bacteroidota</taxon>
        <taxon>Sphingobacteriia</taxon>
        <taxon>Sphingobacteriales</taxon>
        <taxon>Sphingobacteriaceae</taxon>
        <taxon>Mucilaginibacter</taxon>
    </lineage>
</organism>
<dbReference type="NCBIfam" id="TIGR01760">
    <property type="entry name" value="tape_meas_TP901"/>
    <property type="match status" value="1"/>
</dbReference>
<evidence type="ECO:0000259" key="2">
    <source>
        <dbReference type="Pfam" id="PF10145"/>
    </source>
</evidence>
<feature type="coiled-coil region" evidence="1">
    <location>
        <begin position="250"/>
        <end position="277"/>
    </location>
</feature>
<dbReference type="EMBL" id="JACHCB010000005">
    <property type="protein sequence ID" value="MBB6109708.1"/>
    <property type="molecule type" value="Genomic_DNA"/>
</dbReference>
<proteinExistence type="predicted"/>
<evidence type="ECO:0000313" key="3">
    <source>
        <dbReference type="EMBL" id="MBB6109708.1"/>
    </source>
</evidence>
<comment type="caution">
    <text evidence="3">The sequence shown here is derived from an EMBL/GenBank/DDBJ whole genome shotgun (WGS) entry which is preliminary data.</text>
</comment>
<feature type="coiled-coil region" evidence="1">
    <location>
        <begin position="912"/>
        <end position="997"/>
    </location>
</feature>
<keyword evidence="1" id="KW-0175">Coiled coil</keyword>
<gene>
    <name evidence="3" type="ORF">HDF23_002457</name>
</gene>
<evidence type="ECO:0000256" key="1">
    <source>
        <dbReference type="SAM" id="Coils"/>
    </source>
</evidence>
<protein>
    <submittedName>
        <fullName evidence="3">TP901 family phage tail tape measure protein</fullName>
    </submittedName>
</protein>
<feature type="domain" description="Phage tail tape measure protein" evidence="2">
    <location>
        <begin position="404"/>
        <end position="547"/>
    </location>
</feature>
<dbReference type="Gene3D" id="1.10.287.1490">
    <property type="match status" value="1"/>
</dbReference>
<feature type="coiled-coil region" evidence="1">
    <location>
        <begin position="1366"/>
        <end position="1423"/>
    </location>
</feature>
<dbReference type="InterPro" id="IPR010090">
    <property type="entry name" value="Phage_tape_meas"/>
</dbReference>
<reference evidence="3 4" key="1">
    <citation type="submission" date="2020-08" db="EMBL/GenBank/DDBJ databases">
        <title>Genomic Encyclopedia of Type Strains, Phase IV (KMG-V): Genome sequencing to study the core and pangenomes of soil and plant-associated prokaryotes.</title>
        <authorList>
            <person name="Whitman W."/>
        </authorList>
    </citation>
    <scope>NUCLEOTIDE SEQUENCE [LARGE SCALE GENOMIC DNA]</scope>
    <source>
        <strain evidence="3 4">ANJLi2</strain>
    </source>
</reference>
<keyword evidence="4" id="KW-1185">Reference proteome</keyword>
<accession>A0ABR6PJB8</accession>
<dbReference type="Proteomes" id="UP000541583">
    <property type="component" value="Unassembled WGS sequence"/>
</dbReference>
<evidence type="ECO:0000313" key="4">
    <source>
        <dbReference type="Proteomes" id="UP000541583"/>
    </source>
</evidence>
<dbReference type="Pfam" id="PF10145">
    <property type="entry name" value="PhageMin_Tail"/>
    <property type="match status" value="1"/>
</dbReference>
<sequence>MGGVKVTGGQGGGLNFTANLDINQALKDAKTLNKALADLTVTANGISKSSETQKTAAEGVTDAIKAQAAARTAQTAADGAAIKPLSEYQQKQLEIKQQLLDLAKDKAAQAAADKSASLALQDALKQERLAREQINTQIAAGRLAAQQAAQNPIKRVTDVSNSQAEIDAYNRSKNVINAYTTALNAETVARVKANAAAAAQAATTNNLSVAGSSYVSSVNSQTTATNTNVLSKKQLAQALAEEKYKQQQATAELKNNAREMLNAKGSLEQRKAALERLTIAYGRLSVAERESAAGARMANIIKGVRDQIKDLEDQTKSSRGGISGLFDSIKSSILGTLGPLALITAAWTALKAAFSHNVEISDNFVDVQRTAKLSADEVDRLGEQLKKINTRTPLEGLLDIGFIGGRLGVAKDDLVGFVQEVDELAVVLKKEFPGGADAVVTALGKIISVYKITQREGISLQDALRKVGSSILEVSHNGGATVQYLQEFSLKTASIAQVASISLPTILAYGAVLSKAGVQASTAATGVTRLISDLSTKRDKYFAIAQLADSTLTLEKFTKLINTDTKAALELFFRGLKAGNPTQTETADRLETLHLTAGRVKTTVISLAEAQEQLSEKTAIANKGYEDGTSVAHNFELANNSLAGSFDKLKNSIVNSFTNSSFSRRLAELLNGMTDNRTEAERLSDAYLNNKHSLDELESSLNPIVKRYDELKGKSKLSSIEQDELRKVTAQIGELLPGVTNAFDNYGNAIDINRGKVEQLTKAQRDLLELQNRDALKKATKQFNDAQAALPIAKSEAVNESSRPRDIIDKFQDLFGGDIKKQRVQATKDNITTLSAQAYEAAKAIRTLGGTLTQAQKDVINYYEVVNKPKPKVKQNATITGDGDSDADTPVTRTVDDIKADIKRVTELKKPLDVASKQYKDYVEQLKGFKKELKLANGGKDTEAIAAENQYKSALKSRNDLQSKIDELTKKGTDKQLTADEQEVESVRDRYKKMKEAAVAFNNDPENKKKGLRVDSGGLNRAQDNELVALRDKQDTEKLKVTLDSQKKLYDDYEAYKTKVGEDNAKKRYAGLIDTDKTYLQNLQAQEEALTDPEKSKGGADTDNAANKLKLELLKKEIAAEKLLIQKKNDDLYAEAYQAALTSSQALLAIESDYQNKVKALDKDATQEQIDNLKLQRDERIKRENEANAYAKGGYEKLMDHYDELTRGEILKRLELIKAGYQQQYKEGKLTADQLAKLMGDINSSINNIKGDNVFNRIKQAISDYRDQVKFTGKDSEGAKRKLLDLFSAISAGADGANQVIGALSSSFEQLGIGGQGLQDTLKNVQGMVSGLGTLAKGISTRNPIDIVTGSIGLLTSAISLFSHKDKDLQKKIDGYQKQLNALSQAYKQLDHDVASAVGESVYTDQEAQIKNLQAQQAKLTQMRDAEASKKRADQSKIDDYNNQIADIPNQIADINKSISQNLIQTTFKDLSKSLSDAFEEAFASGEDSAKKFEDVFNQVIVNAVKNSLQLKLLDPIINDFTNDLTEYAKQHDNSVVGFDFDTWKKAIQEKGELYTKGLEAIKDYLPDPNDTSSTAKGQIQASITEDTATRLYGVFAGTQTATLQVRDILSAQGKTIGDLYQTAQGNFAQLVKIEENTRRGADNTDGLIPALKEIINNTKGTSMRGAGLG</sequence>
<dbReference type="RefSeq" id="WP_076373492.1">
    <property type="nucleotide sequence ID" value="NZ_FTMG01000005.1"/>
</dbReference>
<name>A0ABR6PJB8_9SPHI</name>